<feature type="compositionally biased region" description="Low complexity" evidence="1">
    <location>
        <begin position="57"/>
        <end position="70"/>
    </location>
</feature>
<reference evidence="3" key="1">
    <citation type="submission" date="2021-01" db="EMBL/GenBank/DDBJ databases">
        <authorList>
            <person name="Zahm M."/>
            <person name="Roques C."/>
            <person name="Cabau C."/>
            <person name="Klopp C."/>
            <person name="Donnadieu C."/>
            <person name="Jouanno E."/>
            <person name="Lampietro C."/>
            <person name="Louis A."/>
            <person name="Herpin A."/>
            <person name="Echchiki A."/>
            <person name="Berthelot C."/>
            <person name="Parey E."/>
            <person name="Roest-Crollius H."/>
            <person name="Braasch I."/>
            <person name="Postlethwait J."/>
            <person name="Bobe J."/>
            <person name="Montfort J."/>
            <person name="Bouchez O."/>
            <person name="Begum T."/>
            <person name="Mejri S."/>
            <person name="Adams A."/>
            <person name="Chen W.-J."/>
            <person name="Guiguen Y."/>
        </authorList>
    </citation>
    <scope>NUCLEOTIDE SEQUENCE</scope>
    <source>
        <strain evidence="3">YG-15Mar2019-1</strain>
        <tissue evidence="3">Brain</tissue>
    </source>
</reference>
<sequence length="76" mass="7824">MKPAPLPSHLSMPTSLVLLETAAAASKPGAANGPLDHPDTSPRQAGSSTLSRPSPNLCHPHSLLPQPLSLVTKSIE</sequence>
<evidence type="ECO:0000313" key="4">
    <source>
        <dbReference type="Proteomes" id="UP001046870"/>
    </source>
</evidence>
<dbReference type="AlphaFoldDB" id="A0A9D3QLR2"/>
<evidence type="ECO:0000313" key="3">
    <source>
        <dbReference type="EMBL" id="KAG7492472.1"/>
    </source>
</evidence>
<feature type="chain" id="PRO_5039731587" evidence="2">
    <location>
        <begin position="25"/>
        <end position="76"/>
    </location>
</feature>
<organism evidence="3 4">
    <name type="scientific">Megalops atlanticus</name>
    <name type="common">Tarpon</name>
    <name type="synonym">Clupea gigantea</name>
    <dbReference type="NCBI Taxonomy" id="7932"/>
    <lineage>
        <taxon>Eukaryota</taxon>
        <taxon>Metazoa</taxon>
        <taxon>Chordata</taxon>
        <taxon>Craniata</taxon>
        <taxon>Vertebrata</taxon>
        <taxon>Euteleostomi</taxon>
        <taxon>Actinopterygii</taxon>
        <taxon>Neopterygii</taxon>
        <taxon>Teleostei</taxon>
        <taxon>Elopiformes</taxon>
        <taxon>Megalopidae</taxon>
        <taxon>Megalops</taxon>
    </lineage>
</organism>
<name>A0A9D3QLR2_MEGAT</name>
<proteinExistence type="predicted"/>
<keyword evidence="4" id="KW-1185">Reference proteome</keyword>
<dbReference type="EMBL" id="JAFDVH010000001">
    <property type="protein sequence ID" value="KAG7492472.1"/>
    <property type="molecule type" value="Genomic_DNA"/>
</dbReference>
<dbReference type="Proteomes" id="UP001046870">
    <property type="component" value="Chromosome 1"/>
</dbReference>
<comment type="caution">
    <text evidence="3">The sequence shown here is derived from an EMBL/GenBank/DDBJ whole genome shotgun (WGS) entry which is preliminary data.</text>
</comment>
<protein>
    <submittedName>
        <fullName evidence="3">Uncharacterized protein</fullName>
    </submittedName>
</protein>
<keyword evidence="2" id="KW-0732">Signal</keyword>
<feature type="region of interest" description="Disordered" evidence="1">
    <location>
        <begin position="24"/>
        <end position="76"/>
    </location>
</feature>
<evidence type="ECO:0000256" key="1">
    <source>
        <dbReference type="SAM" id="MobiDB-lite"/>
    </source>
</evidence>
<accession>A0A9D3QLR2</accession>
<feature type="compositionally biased region" description="Polar residues" evidence="1">
    <location>
        <begin position="41"/>
        <end position="54"/>
    </location>
</feature>
<gene>
    <name evidence="3" type="ORF">MATL_G00014930</name>
</gene>
<evidence type="ECO:0000256" key="2">
    <source>
        <dbReference type="SAM" id="SignalP"/>
    </source>
</evidence>
<feature type="signal peptide" evidence="2">
    <location>
        <begin position="1"/>
        <end position="24"/>
    </location>
</feature>